<dbReference type="PANTHER" id="PTHR32194:SF6">
    <property type="entry name" value="PROTEASOME SUBUNIT BETA"/>
    <property type="match status" value="1"/>
</dbReference>
<protein>
    <submittedName>
        <fullName evidence="5">Proteasome endopeptidase complex, beta subunit</fullName>
    </submittedName>
</protein>
<dbReference type="Pfam" id="PF00227">
    <property type="entry name" value="Proteasome"/>
    <property type="match status" value="1"/>
</dbReference>
<dbReference type="Gene3D" id="3.60.20.10">
    <property type="entry name" value="Glutamine Phosphoribosylpyrophosphate, subunit 1, domain 1"/>
    <property type="match status" value="1"/>
</dbReference>
<comment type="subcellular location">
    <subcellularLocation>
        <location evidence="1">Nucleus</location>
    </subcellularLocation>
</comment>
<keyword evidence="6" id="KW-1185">Reference proteome</keyword>
<dbReference type="InterPro" id="IPR016295">
    <property type="entry name" value="Proteasome_beta4"/>
</dbReference>
<dbReference type="InterPro" id="IPR001353">
    <property type="entry name" value="Proteasome_sua/b"/>
</dbReference>
<dbReference type="EMBL" id="DF830071">
    <property type="protein sequence ID" value="GAK64204.1"/>
    <property type="molecule type" value="Genomic_DNA"/>
</dbReference>
<dbReference type="PROSITE" id="PS51476">
    <property type="entry name" value="PROTEASOME_BETA_2"/>
    <property type="match status" value="1"/>
</dbReference>
<dbReference type="HOGENOM" id="CLU_735648_0_0_1"/>
<dbReference type="RefSeq" id="XP_014657844.1">
    <property type="nucleotide sequence ID" value="XM_014802358.1"/>
</dbReference>
<dbReference type="PROSITE" id="PS00854">
    <property type="entry name" value="PROTEASOME_BETA_1"/>
    <property type="match status" value="1"/>
</dbReference>
<evidence type="ECO:0000313" key="5">
    <source>
        <dbReference type="EMBL" id="GAK64204.1"/>
    </source>
</evidence>
<dbReference type="InterPro" id="IPR016050">
    <property type="entry name" value="Proteasome_bsu_CS"/>
</dbReference>
<dbReference type="GeneID" id="26303275"/>
<evidence type="ECO:0000313" key="6">
    <source>
        <dbReference type="Proteomes" id="UP000053758"/>
    </source>
</evidence>
<dbReference type="FunFam" id="3.60.20.10:FF:000014">
    <property type="entry name" value="Proteasome subunit beta type-7"/>
    <property type="match status" value="1"/>
</dbReference>
<sequence>MTCSSDVRIFRFCRFLSGRGPTQTCKRKSRALGSADVDFDDHSTWGGNAFSGAQAVNTQAQRQALEPPLANRTSTSSSLLAAHRTTLIIITCRRRRIFQHHCINNTLSGDMINFHPGQTWSSNPNPAYANLGTPSFSSAAASSSSDPTSHTSQPIVTGTSVLGLKYKDGIMLATDTLASYGSLARFMDITRISQFGQNTLIGASGDMSDWQYVQHMLGKLITSEEVTADGHTLTPAQIYAYLARVMYKRRSDINPLWNSFVLGGVDPKDGTPFLGYVDLLGTTFTSSTIATGFGLHLAQPLLRKMVEGREDTLTEEEAKDILENCMKVLFYRDARSLNRFRVAKVTKEGCHISEPYSVPTSWGFAEMLRGYGPQTQ</sequence>
<dbReference type="InterPro" id="IPR023333">
    <property type="entry name" value="Proteasome_suB-type"/>
</dbReference>
<accession>A0A081CC08</accession>
<dbReference type="SUPFAM" id="SSF56235">
    <property type="entry name" value="N-terminal nucleophile aminohydrolases (Ntn hydrolases)"/>
    <property type="match status" value="1"/>
</dbReference>
<dbReference type="PANTHER" id="PTHR32194">
    <property type="entry name" value="METALLOPROTEASE TLDD"/>
    <property type="match status" value="1"/>
</dbReference>
<dbReference type="CDD" id="cd03760">
    <property type="entry name" value="proteasome_beta_type_4"/>
    <property type="match status" value="1"/>
</dbReference>
<evidence type="ECO:0000256" key="1">
    <source>
        <dbReference type="ARBA" id="ARBA00004123"/>
    </source>
</evidence>
<keyword evidence="3 5" id="KW-0647">Proteasome</keyword>
<dbReference type="GO" id="GO:0005634">
    <property type="term" value="C:nucleus"/>
    <property type="evidence" value="ECO:0007669"/>
    <property type="project" value="UniProtKB-SubCell"/>
</dbReference>
<keyword evidence="2" id="KW-0963">Cytoplasm</keyword>
<dbReference type="GO" id="GO:0051603">
    <property type="term" value="P:proteolysis involved in protein catabolic process"/>
    <property type="evidence" value="ECO:0007669"/>
    <property type="project" value="InterPro"/>
</dbReference>
<gene>
    <name evidence="5" type="ORF">PAN0_004d2414</name>
</gene>
<dbReference type="GO" id="GO:0005737">
    <property type="term" value="C:cytoplasm"/>
    <property type="evidence" value="ECO:0007669"/>
    <property type="project" value="TreeGrafter"/>
</dbReference>
<evidence type="ECO:0000256" key="4">
    <source>
        <dbReference type="ARBA" id="ARBA00023242"/>
    </source>
</evidence>
<proteinExistence type="predicted"/>
<organism evidence="5">
    <name type="scientific">Pseudozyma antarctica</name>
    <name type="common">Yeast</name>
    <name type="synonym">Candida antarctica</name>
    <dbReference type="NCBI Taxonomy" id="84753"/>
    <lineage>
        <taxon>Eukaryota</taxon>
        <taxon>Fungi</taxon>
        <taxon>Dikarya</taxon>
        <taxon>Basidiomycota</taxon>
        <taxon>Ustilaginomycotina</taxon>
        <taxon>Ustilaginomycetes</taxon>
        <taxon>Ustilaginales</taxon>
        <taxon>Ustilaginaceae</taxon>
        <taxon>Moesziomyces</taxon>
    </lineage>
</organism>
<dbReference type="Proteomes" id="UP000053758">
    <property type="component" value="Unassembled WGS sequence"/>
</dbReference>
<keyword evidence="4" id="KW-0539">Nucleus</keyword>
<name>A0A081CC08_PSEA2</name>
<evidence type="ECO:0000256" key="2">
    <source>
        <dbReference type="ARBA" id="ARBA00022490"/>
    </source>
</evidence>
<dbReference type="GO" id="GO:0019774">
    <property type="term" value="C:proteasome core complex, beta-subunit complex"/>
    <property type="evidence" value="ECO:0007669"/>
    <property type="project" value="UniProtKB-ARBA"/>
</dbReference>
<reference evidence="5" key="1">
    <citation type="submission" date="2014-07" db="EMBL/GenBank/DDBJ databases">
        <title>Draft genome sequence of the yeast Pseudozyma antarctica JCM 10317 known as a producer of lipase B which used in a wide range of industrial applications.</title>
        <authorList>
            <person name="Morita T."/>
            <person name="Saika A."/>
            <person name="Koike H."/>
        </authorList>
    </citation>
    <scope>NUCLEOTIDE SEQUENCE</scope>
    <source>
        <strain evidence="5">JCM 10317</strain>
    </source>
</reference>
<evidence type="ECO:0000256" key="3">
    <source>
        <dbReference type="ARBA" id="ARBA00022942"/>
    </source>
</evidence>
<dbReference type="InterPro" id="IPR029055">
    <property type="entry name" value="Ntn_hydrolases_N"/>
</dbReference>
<dbReference type="AlphaFoldDB" id="A0A081CC08"/>